<dbReference type="AlphaFoldDB" id="A0A0F9MQ68"/>
<comment type="caution">
    <text evidence="2">The sequence shown here is derived from an EMBL/GenBank/DDBJ whole genome shotgun (WGS) entry which is preliminary data.</text>
</comment>
<proteinExistence type="predicted"/>
<dbReference type="PANTHER" id="PTHR43630:SF2">
    <property type="entry name" value="GLYCOSYLTRANSFERASE"/>
    <property type="match status" value="1"/>
</dbReference>
<reference evidence="2" key="1">
    <citation type="journal article" date="2015" name="Nature">
        <title>Complex archaea that bridge the gap between prokaryotes and eukaryotes.</title>
        <authorList>
            <person name="Spang A."/>
            <person name="Saw J.H."/>
            <person name="Jorgensen S.L."/>
            <person name="Zaremba-Niedzwiedzka K."/>
            <person name="Martijn J."/>
            <person name="Lind A.E."/>
            <person name="van Eijk R."/>
            <person name="Schleper C."/>
            <person name="Guy L."/>
            <person name="Ettema T.J."/>
        </authorList>
    </citation>
    <scope>NUCLEOTIDE SEQUENCE</scope>
</reference>
<dbReference type="InterPro" id="IPR001173">
    <property type="entry name" value="Glyco_trans_2-like"/>
</dbReference>
<evidence type="ECO:0000313" key="2">
    <source>
        <dbReference type="EMBL" id="KKM71337.1"/>
    </source>
</evidence>
<organism evidence="2">
    <name type="scientific">marine sediment metagenome</name>
    <dbReference type="NCBI Taxonomy" id="412755"/>
    <lineage>
        <taxon>unclassified sequences</taxon>
        <taxon>metagenomes</taxon>
        <taxon>ecological metagenomes</taxon>
    </lineage>
</organism>
<dbReference type="PANTHER" id="PTHR43630">
    <property type="entry name" value="POLY-BETA-1,6-N-ACETYL-D-GLUCOSAMINE SYNTHASE"/>
    <property type="match status" value="1"/>
</dbReference>
<protein>
    <recommendedName>
        <fullName evidence="1">Glycosyltransferase 2-like domain-containing protein</fullName>
    </recommendedName>
</protein>
<name>A0A0F9MQ68_9ZZZZ</name>
<accession>A0A0F9MQ68</accession>
<dbReference type="Gene3D" id="3.90.550.10">
    <property type="entry name" value="Spore Coat Polysaccharide Biosynthesis Protein SpsA, Chain A"/>
    <property type="match status" value="1"/>
</dbReference>
<evidence type="ECO:0000259" key="1">
    <source>
        <dbReference type="Pfam" id="PF00535"/>
    </source>
</evidence>
<dbReference type="EMBL" id="LAZR01009657">
    <property type="protein sequence ID" value="KKM71337.1"/>
    <property type="molecule type" value="Genomic_DNA"/>
</dbReference>
<sequence length="314" mass="36241">MGRDKVVTYLCMIVTDRLNTMAENITAAFDYVDEIIVVDGGSTDGTLEWLAEHPSIHVINFPWCDDFAASRNQYLQKIAELRASGETSIYVRVDDDEFFSESVLQKLKPLMKAAAGMGADQISVRVRDVVLDREGNTITAEIGDFRKPLLHTWKEGMHYEGVVHEALITPGGTNQIDLDDSEGRFLYEHRKREQIWWPRGLRNFFLAGGGVPPQADRQQLWLEFKALIAKHGDFKTYRDFEAYLAQGNIAQEIKDWFIENRLLGLPSYDAKFTEIREGFLTYFIWYRPEELPSELIEQDKDYMDYLAEIKRIHG</sequence>
<dbReference type="Pfam" id="PF00535">
    <property type="entry name" value="Glycos_transf_2"/>
    <property type="match status" value="1"/>
</dbReference>
<feature type="domain" description="Glycosyltransferase 2-like" evidence="1">
    <location>
        <begin position="11"/>
        <end position="117"/>
    </location>
</feature>
<gene>
    <name evidence="2" type="ORF">LCGC14_1431610</name>
</gene>
<dbReference type="InterPro" id="IPR029044">
    <property type="entry name" value="Nucleotide-diphossugar_trans"/>
</dbReference>
<dbReference type="SUPFAM" id="SSF53448">
    <property type="entry name" value="Nucleotide-diphospho-sugar transferases"/>
    <property type="match status" value="1"/>
</dbReference>